<dbReference type="EMBL" id="GEDC01016309">
    <property type="protein sequence ID" value="JAS20989.1"/>
    <property type="molecule type" value="Transcribed_RNA"/>
</dbReference>
<gene>
    <name evidence="2" type="ORF">g.45112</name>
</gene>
<feature type="signal peptide" evidence="1">
    <location>
        <begin position="1"/>
        <end position="15"/>
    </location>
</feature>
<protein>
    <submittedName>
        <fullName evidence="2">Uncharacterized protein</fullName>
    </submittedName>
</protein>
<reference evidence="2" key="1">
    <citation type="submission" date="2015-12" db="EMBL/GenBank/DDBJ databases">
        <title>De novo transcriptome assembly of four potential Pierce s Disease insect vectors from Arizona vineyards.</title>
        <authorList>
            <person name="Tassone E.E."/>
        </authorList>
    </citation>
    <scope>NUCLEOTIDE SEQUENCE</scope>
</reference>
<organism evidence="2">
    <name type="scientific">Clastoptera arizonana</name>
    <name type="common">Arizona spittle bug</name>
    <dbReference type="NCBI Taxonomy" id="38151"/>
    <lineage>
        <taxon>Eukaryota</taxon>
        <taxon>Metazoa</taxon>
        <taxon>Ecdysozoa</taxon>
        <taxon>Arthropoda</taxon>
        <taxon>Hexapoda</taxon>
        <taxon>Insecta</taxon>
        <taxon>Pterygota</taxon>
        <taxon>Neoptera</taxon>
        <taxon>Paraneoptera</taxon>
        <taxon>Hemiptera</taxon>
        <taxon>Auchenorrhyncha</taxon>
        <taxon>Cercopoidea</taxon>
        <taxon>Clastopteridae</taxon>
        <taxon>Clastoptera</taxon>
    </lineage>
</organism>
<evidence type="ECO:0000313" key="2">
    <source>
        <dbReference type="EMBL" id="JAS20989.1"/>
    </source>
</evidence>
<feature type="chain" id="PRO_5012836816" evidence="1">
    <location>
        <begin position="16"/>
        <end position="294"/>
    </location>
</feature>
<name>A0A1B6D5M2_9HEMI</name>
<sequence>YIVCFIFCLFNISVSQNLNDRNKNYQPTRFKIFYTLSSVLKDYNRIDFRSTSVVQKTLYAFQHICHKNVMYKKSGKRRPFIVIEGTDRILVSAVAKSLTSLMGATYLQNPPKCLRQLLGKYHHASPLRRTFYALGNYVISEMAAKIYNRFPVIAPGYWLEQTAFAIVNNYKGRPLPPPGDSIYAWPKDLLLPDIIFLLTTEKNDETLRWNPSAKYDWRTRISEVYGSTNEARIERLDGLLGVHLLLEQIVAIVNETLRDVYYVSVKSPVKSFPLLYRQKVASAMQNYVNVSTLS</sequence>
<proteinExistence type="predicted"/>
<evidence type="ECO:0000256" key="1">
    <source>
        <dbReference type="SAM" id="SignalP"/>
    </source>
</evidence>
<dbReference type="AlphaFoldDB" id="A0A1B6D5M2"/>
<accession>A0A1B6D5M2</accession>
<keyword evidence="1" id="KW-0732">Signal</keyword>
<dbReference type="Gene3D" id="3.40.50.300">
    <property type="entry name" value="P-loop containing nucleotide triphosphate hydrolases"/>
    <property type="match status" value="1"/>
</dbReference>
<dbReference type="InterPro" id="IPR027417">
    <property type="entry name" value="P-loop_NTPase"/>
</dbReference>
<feature type="non-terminal residue" evidence="2">
    <location>
        <position position="1"/>
    </location>
</feature>